<sequence>MPTVALILSIVLAALFVAGGAAKLIGIPAMRADAERFGLSYPGFRLIGLLECAGGTGLLTGSLWKPLPAFAAVGLLLLLAGAVAYHVRAKDPVPKTAGPVVVGLLVAVAGVLQIAG</sequence>
<evidence type="ECO:0000256" key="2">
    <source>
        <dbReference type="ARBA" id="ARBA00022692"/>
    </source>
</evidence>
<protein>
    <submittedName>
        <fullName evidence="6">DoxX family protein</fullName>
    </submittedName>
</protein>
<evidence type="ECO:0000313" key="7">
    <source>
        <dbReference type="Proteomes" id="UP001597542"/>
    </source>
</evidence>
<gene>
    <name evidence="6" type="ORF">ACFSUT_05420</name>
</gene>
<dbReference type="Pfam" id="PF13564">
    <property type="entry name" value="DoxX_2"/>
    <property type="match status" value="1"/>
</dbReference>
<organism evidence="6 7">
    <name type="scientific">Amycolatopsis albidoflavus</name>
    <dbReference type="NCBI Taxonomy" id="102226"/>
    <lineage>
        <taxon>Bacteria</taxon>
        <taxon>Bacillati</taxon>
        <taxon>Actinomycetota</taxon>
        <taxon>Actinomycetes</taxon>
        <taxon>Pseudonocardiales</taxon>
        <taxon>Pseudonocardiaceae</taxon>
        <taxon>Amycolatopsis</taxon>
    </lineage>
</organism>
<comment type="subcellular location">
    <subcellularLocation>
        <location evidence="1">Membrane</location>
        <topology evidence="1">Multi-pass membrane protein</topology>
    </subcellularLocation>
</comment>
<dbReference type="InterPro" id="IPR032808">
    <property type="entry name" value="DoxX"/>
</dbReference>
<feature type="transmembrane region" description="Helical" evidence="5">
    <location>
        <begin position="67"/>
        <end position="85"/>
    </location>
</feature>
<feature type="transmembrane region" description="Helical" evidence="5">
    <location>
        <begin position="97"/>
        <end position="115"/>
    </location>
</feature>
<evidence type="ECO:0000256" key="4">
    <source>
        <dbReference type="ARBA" id="ARBA00023136"/>
    </source>
</evidence>
<evidence type="ECO:0000256" key="1">
    <source>
        <dbReference type="ARBA" id="ARBA00004141"/>
    </source>
</evidence>
<reference evidence="7" key="1">
    <citation type="journal article" date="2019" name="Int. J. Syst. Evol. Microbiol.">
        <title>The Global Catalogue of Microorganisms (GCM) 10K type strain sequencing project: providing services to taxonomists for standard genome sequencing and annotation.</title>
        <authorList>
            <consortium name="The Broad Institute Genomics Platform"/>
            <consortium name="The Broad Institute Genome Sequencing Center for Infectious Disease"/>
            <person name="Wu L."/>
            <person name="Ma J."/>
        </authorList>
    </citation>
    <scope>NUCLEOTIDE SEQUENCE [LARGE SCALE GENOMIC DNA]</scope>
    <source>
        <strain evidence="7">CGMCC 4.7638</strain>
    </source>
</reference>
<dbReference type="Proteomes" id="UP001597542">
    <property type="component" value="Unassembled WGS sequence"/>
</dbReference>
<keyword evidence="7" id="KW-1185">Reference proteome</keyword>
<comment type="caution">
    <text evidence="6">The sequence shown here is derived from an EMBL/GenBank/DDBJ whole genome shotgun (WGS) entry which is preliminary data.</text>
</comment>
<dbReference type="RefSeq" id="WP_344277964.1">
    <property type="nucleotide sequence ID" value="NZ_BAAAHV010000013.1"/>
</dbReference>
<keyword evidence="2 5" id="KW-0812">Transmembrane</keyword>
<dbReference type="EMBL" id="JBHUKQ010000004">
    <property type="protein sequence ID" value="MFD2479702.1"/>
    <property type="molecule type" value="Genomic_DNA"/>
</dbReference>
<proteinExistence type="predicted"/>
<name>A0ABW5HSI5_9PSEU</name>
<keyword evidence="3 5" id="KW-1133">Transmembrane helix</keyword>
<keyword evidence="4 5" id="KW-0472">Membrane</keyword>
<evidence type="ECO:0000313" key="6">
    <source>
        <dbReference type="EMBL" id="MFD2479702.1"/>
    </source>
</evidence>
<evidence type="ECO:0000256" key="3">
    <source>
        <dbReference type="ARBA" id="ARBA00022989"/>
    </source>
</evidence>
<evidence type="ECO:0000256" key="5">
    <source>
        <dbReference type="SAM" id="Phobius"/>
    </source>
</evidence>
<accession>A0ABW5HSI5</accession>